<protein>
    <submittedName>
        <fullName evidence="1">Uncharacterized protein</fullName>
    </submittedName>
</protein>
<evidence type="ECO:0000313" key="1">
    <source>
        <dbReference type="EMBL" id="KAK1857766.1"/>
    </source>
</evidence>
<dbReference type="EMBL" id="CM020618">
    <property type="protein sequence ID" value="KAK1857766.1"/>
    <property type="molecule type" value="Genomic_DNA"/>
</dbReference>
<comment type="caution">
    <text evidence="1">The sequence shown here is derived from an EMBL/GenBank/DDBJ whole genome shotgun (WGS) entry which is preliminary data.</text>
</comment>
<dbReference type="Proteomes" id="UP000798662">
    <property type="component" value="Chromosome 1"/>
</dbReference>
<proteinExistence type="predicted"/>
<accession>A0ACC3BJU6</accession>
<reference evidence="1" key="1">
    <citation type="submission" date="2019-11" db="EMBL/GenBank/DDBJ databases">
        <title>Nori genome reveals adaptations in red seaweeds to the harsh intertidal environment.</title>
        <authorList>
            <person name="Wang D."/>
            <person name="Mao Y."/>
        </authorList>
    </citation>
    <scope>NUCLEOTIDE SEQUENCE</scope>
    <source>
        <tissue evidence="1">Gametophyte</tissue>
    </source>
</reference>
<sequence>MDADREGTSSSSSDSDDESKRGPAALTFAQRWAAGDALRPEARQPRRRAGVKRTVSIDTGSVLGAAAARPVGARGGVGVSLASDSADASGSADGGARTGEAPVEKKVFQAKRSVHYRATVVWVVTTVRWCGAVGWPSSALGVVKGVLHSPTGRAGLIFAFSVFVFLHQTLSLYQPALVTGLTRNLSAVKWSLPWRGGRGGGGRAPLRQANWYRDEGASRSGSDSTGAGGASGSGRPTAASAGRPGFGVVPVPEGVHPLPSLTSEGTGAATADDGATSVGGAAPTHTRFSAWAVSPSTVGGEGVPPFLRAASSAPSPGMETAPSSVYTVRKPQGWWGCERPYWVACKGVYRAIKRLDAVSVMDVNCLANADFLPVVFSHLRREFRSIRFVCAERNEDRLAAARAKYASVDAKTSFMTFDPFAPDAAAAYPPRLDVVLAVGAFVGQSLISSMRLFRSLHTSGAARYVVFDNFPTLDNAPSAGAAGGTVGGGANKGRINVYKGPFLFPVAKYTYENATERYGSEENQIMALAVADLFSSTT</sequence>
<evidence type="ECO:0000313" key="2">
    <source>
        <dbReference type="Proteomes" id="UP000798662"/>
    </source>
</evidence>
<gene>
    <name evidence="1" type="ORF">I4F81_000381</name>
</gene>
<keyword evidence="2" id="KW-1185">Reference proteome</keyword>
<organism evidence="1 2">
    <name type="scientific">Pyropia yezoensis</name>
    <name type="common">Susabi-nori</name>
    <name type="synonym">Porphyra yezoensis</name>
    <dbReference type="NCBI Taxonomy" id="2788"/>
    <lineage>
        <taxon>Eukaryota</taxon>
        <taxon>Rhodophyta</taxon>
        <taxon>Bangiophyceae</taxon>
        <taxon>Bangiales</taxon>
        <taxon>Bangiaceae</taxon>
        <taxon>Pyropia</taxon>
    </lineage>
</organism>
<name>A0ACC3BJU6_PYRYE</name>